<protein>
    <submittedName>
        <fullName evidence="2">Type IX secretion system membrane protein PorP/SprF</fullName>
    </submittedName>
</protein>
<dbReference type="RefSeq" id="WP_147029718.1">
    <property type="nucleotide sequence ID" value="NZ_CP042436.1"/>
</dbReference>
<evidence type="ECO:0000256" key="1">
    <source>
        <dbReference type="SAM" id="SignalP"/>
    </source>
</evidence>
<name>A0A5B8UQ41_9SPHI</name>
<feature type="chain" id="PRO_5022667330" evidence="1">
    <location>
        <begin position="21"/>
        <end position="330"/>
    </location>
</feature>
<evidence type="ECO:0000313" key="2">
    <source>
        <dbReference type="EMBL" id="QEC61139.1"/>
    </source>
</evidence>
<dbReference type="AlphaFoldDB" id="A0A5B8UQ41"/>
<organism evidence="2 3">
    <name type="scientific">Mucilaginibacter ginsenosidivorans</name>
    <dbReference type="NCBI Taxonomy" id="398053"/>
    <lineage>
        <taxon>Bacteria</taxon>
        <taxon>Pseudomonadati</taxon>
        <taxon>Bacteroidota</taxon>
        <taxon>Sphingobacteriia</taxon>
        <taxon>Sphingobacteriales</taxon>
        <taxon>Sphingobacteriaceae</taxon>
        <taxon>Mucilaginibacter</taxon>
    </lineage>
</organism>
<dbReference type="Pfam" id="PF11751">
    <property type="entry name" value="PorP_SprF"/>
    <property type="match status" value="1"/>
</dbReference>
<dbReference type="NCBIfam" id="TIGR03519">
    <property type="entry name" value="T9SS_PorP_fam"/>
    <property type="match status" value="1"/>
</dbReference>
<dbReference type="EMBL" id="CP042436">
    <property type="protein sequence ID" value="QEC61139.1"/>
    <property type="molecule type" value="Genomic_DNA"/>
</dbReference>
<dbReference type="Proteomes" id="UP000321479">
    <property type="component" value="Chromosome"/>
</dbReference>
<reference evidence="2 3" key="1">
    <citation type="journal article" date="2017" name="Curr. Microbiol.">
        <title>Mucilaginibacter ginsenosidivorans sp. nov., Isolated from Soil of Ginseng Field.</title>
        <authorList>
            <person name="Kim M.M."/>
            <person name="Siddiqi M.Z."/>
            <person name="Im W.T."/>
        </authorList>
    </citation>
    <scope>NUCLEOTIDE SEQUENCE [LARGE SCALE GENOMIC DNA]</scope>
    <source>
        <strain evidence="2 3">Gsoil 3017</strain>
    </source>
</reference>
<sequence>MRKLIVSISILLVAANMVKAQVDPHFSQYYAYPLWLNPALTGVIDGDMRLNLNAKEQWSGIGSGYKTGGVSMDFLPTEKLGLGLNIMNQAAGNAGYNYFAAYGSLGYGISVSEDGMKKLHFGLQAGIINRGFDPNKLQLDDQYNPITGYDPNAPSFENFATTNATVFDASVGAFYYDSDPDHNANLFGGVSVAHLTQPKDPFAVEGLSSKLPLRYVVHGGVRLKAGDQLDITPHFIYMSQKNNQVKALGIYSELKADDDRGLILGGMYRLNDAFVADVGYHVNSLIIGVSYDFNTSGLRAASSGQGGFELSVSYVFHKRIKGPAPVCPRF</sequence>
<proteinExistence type="predicted"/>
<dbReference type="OrthoDB" id="1186563at2"/>
<evidence type="ECO:0000313" key="3">
    <source>
        <dbReference type="Proteomes" id="UP000321479"/>
    </source>
</evidence>
<dbReference type="KEGG" id="mgin:FRZ54_00600"/>
<feature type="signal peptide" evidence="1">
    <location>
        <begin position="1"/>
        <end position="20"/>
    </location>
</feature>
<keyword evidence="3" id="KW-1185">Reference proteome</keyword>
<accession>A0A5B8UQ41</accession>
<keyword evidence="1" id="KW-0732">Signal</keyword>
<gene>
    <name evidence="2" type="ORF">FRZ54_00600</name>
</gene>
<dbReference type="InterPro" id="IPR019861">
    <property type="entry name" value="PorP/SprF_Bacteroidetes"/>
</dbReference>